<dbReference type="Proteomes" id="UP000661607">
    <property type="component" value="Unassembled WGS sequence"/>
</dbReference>
<organism evidence="3 4">
    <name type="scientific">Nonomuraea africana</name>
    <dbReference type="NCBI Taxonomy" id="46171"/>
    <lineage>
        <taxon>Bacteria</taxon>
        <taxon>Bacillati</taxon>
        <taxon>Actinomycetota</taxon>
        <taxon>Actinomycetes</taxon>
        <taxon>Streptosporangiales</taxon>
        <taxon>Streptosporangiaceae</taxon>
        <taxon>Nonomuraea</taxon>
    </lineage>
</organism>
<feature type="transmembrane region" description="Helical" evidence="2">
    <location>
        <begin position="278"/>
        <end position="300"/>
    </location>
</feature>
<keyword evidence="2" id="KW-0812">Transmembrane</keyword>
<evidence type="ECO:0000313" key="4">
    <source>
        <dbReference type="Proteomes" id="UP000661607"/>
    </source>
</evidence>
<dbReference type="EMBL" id="JADBEF010000001">
    <property type="protein sequence ID" value="MBE1565199.1"/>
    <property type="molecule type" value="Genomic_DNA"/>
</dbReference>
<reference evidence="3 4" key="1">
    <citation type="submission" date="2020-10" db="EMBL/GenBank/DDBJ databases">
        <title>Sequencing the genomes of 1000 actinobacteria strains.</title>
        <authorList>
            <person name="Klenk H.-P."/>
        </authorList>
    </citation>
    <scope>NUCLEOTIDE SEQUENCE [LARGE SCALE GENOMIC DNA]</scope>
    <source>
        <strain evidence="3 4">DSM 43748</strain>
    </source>
</reference>
<gene>
    <name evidence="3" type="ORF">H4W81_007978</name>
</gene>
<evidence type="ECO:0000256" key="2">
    <source>
        <dbReference type="SAM" id="Phobius"/>
    </source>
</evidence>
<keyword evidence="2" id="KW-0472">Membrane</keyword>
<evidence type="ECO:0008006" key="5">
    <source>
        <dbReference type="Google" id="ProtNLM"/>
    </source>
</evidence>
<protein>
    <recommendedName>
        <fullName evidence="5">ABC transporter permease</fullName>
    </recommendedName>
</protein>
<name>A0ABR9KT32_9ACTN</name>
<comment type="caution">
    <text evidence="3">The sequence shown here is derived from an EMBL/GenBank/DDBJ whole genome shotgun (WGS) entry which is preliminary data.</text>
</comment>
<feature type="transmembrane region" description="Helical" evidence="2">
    <location>
        <begin position="183"/>
        <end position="200"/>
    </location>
</feature>
<dbReference type="RefSeq" id="WP_192779450.1">
    <property type="nucleotide sequence ID" value="NZ_BAAASY010000005.1"/>
</dbReference>
<feature type="transmembrane region" description="Helical" evidence="2">
    <location>
        <begin position="212"/>
        <end position="235"/>
    </location>
</feature>
<keyword evidence="2" id="KW-1133">Transmembrane helix</keyword>
<proteinExistence type="predicted"/>
<feature type="transmembrane region" description="Helical" evidence="2">
    <location>
        <begin position="42"/>
        <end position="61"/>
    </location>
</feature>
<evidence type="ECO:0000313" key="3">
    <source>
        <dbReference type="EMBL" id="MBE1565199.1"/>
    </source>
</evidence>
<sequence>MSGSTGVATPPRPAPTPAQRMPSPFSLPVHALRLAGKCALPLIMWFSVGEAARFGLLYLGTEISHGDYRQARLVATIAVMTLVVMLAMAITAGMLHSLRGALWETAARGGESERFWVALDRIAPAFAAIYLTWNFVRRDAQAFIQLDWLHNQDENFYKPILAAAAEGKKAETTAGMGLADLDWRVSLASMLVAMGLRWFFNRMVERGEGKAAGVASALSEFALFFFGLNATLTLASLRADWVGNRQVVAESGELWQQARENVPGWEAFWAAVGEVRPYLVDALIVPLTWLTIAILVFGAFSEEARTAVRGVRRLEAGVDRLEQSHDLTQRSFNRVTGSFVERWVPLVNTFRLVVKGGAPLFGLMCLLYVSLRLGADYADRGVRTLIGSETPYWWLVIGQPVSFVKDLLVTTLTMCLLAATFDIAATRARLTGQAVSDGT</sequence>
<feature type="region of interest" description="Disordered" evidence="1">
    <location>
        <begin position="1"/>
        <end position="22"/>
    </location>
</feature>
<accession>A0ABR9KT32</accession>
<evidence type="ECO:0000256" key="1">
    <source>
        <dbReference type="SAM" id="MobiDB-lite"/>
    </source>
</evidence>
<keyword evidence="4" id="KW-1185">Reference proteome</keyword>
<feature type="transmembrane region" description="Helical" evidence="2">
    <location>
        <begin position="73"/>
        <end position="95"/>
    </location>
</feature>